<keyword evidence="2" id="KW-1185">Reference proteome</keyword>
<evidence type="ECO:0000313" key="2">
    <source>
        <dbReference type="Proteomes" id="UP000203902"/>
    </source>
</evidence>
<proteinExistence type="predicted"/>
<sequence>MNTEYQLADTITETLTTISSRCSQLINEDRLEDVTSMLNEWTLNDDTVVLTHFLNETTDSIEDQLMYVTMSETHITEGSFWFDPEVELPTDNI</sequence>
<dbReference type="Proteomes" id="UP000203902">
    <property type="component" value="Segment"/>
</dbReference>
<dbReference type="RefSeq" id="YP_009323025.1">
    <property type="nucleotide sequence ID" value="NC_031927.1"/>
</dbReference>
<reference evidence="1 2" key="1">
    <citation type="journal article" date="2016" name="Virology">
        <title>The genomic content and context of auxiliary metabolic genes in marine cyanomyoviruses.</title>
        <authorList>
            <person name="Crummett L.T."/>
            <person name="Puxty R.J."/>
            <person name="Weihe C."/>
            <person name="Marston M.F."/>
            <person name="Martiny J.B."/>
        </authorList>
    </citation>
    <scope>NUCLEOTIDE SEQUENCE [LARGE SCALE GENOMIC DNA]</scope>
    <source>
        <strain evidence="1">0910CC49</strain>
    </source>
</reference>
<protein>
    <submittedName>
        <fullName evidence="1">Uncharacterized protein</fullName>
    </submittedName>
</protein>
<organism evidence="1 2">
    <name type="scientific">Synechococcus phage S-CAM7</name>
    <dbReference type="NCBI Taxonomy" id="1883368"/>
    <lineage>
        <taxon>Viruses</taxon>
        <taxon>Duplodnaviria</taxon>
        <taxon>Heunggongvirae</taxon>
        <taxon>Uroviricota</taxon>
        <taxon>Caudoviricetes</taxon>
        <taxon>Pantevenvirales</taxon>
        <taxon>Kyanoviridae</taxon>
        <taxon>Mazuvirus</taxon>
        <taxon>Mazuvirus scam7</taxon>
    </lineage>
</organism>
<name>A0A1D8KTN2_9CAUD</name>
<dbReference type="EMBL" id="KU686212">
    <property type="protein sequence ID" value="AOV62016.1"/>
    <property type="molecule type" value="Genomic_DNA"/>
</dbReference>
<dbReference type="GeneID" id="30308146"/>
<accession>A0A1D8KTN2</accession>
<dbReference type="KEGG" id="vg:30308146"/>
<evidence type="ECO:0000313" key="1">
    <source>
        <dbReference type="EMBL" id="AOV62016.1"/>
    </source>
</evidence>
<gene>
    <name evidence="1" type="ORF">C490910_092</name>
</gene>